<organism evidence="2 3">
    <name type="scientific">Hypsibius exemplaris</name>
    <name type="common">Freshwater tardigrade</name>
    <dbReference type="NCBI Taxonomy" id="2072580"/>
    <lineage>
        <taxon>Eukaryota</taxon>
        <taxon>Metazoa</taxon>
        <taxon>Ecdysozoa</taxon>
        <taxon>Tardigrada</taxon>
        <taxon>Eutardigrada</taxon>
        <taxon>Parachela</taxon>
        <taxon>Hypsibioidea</taxon>
        <taxon>Hypsibiidae</taxon>
        <taxon>Hypsibius</taxon>
    </lineage>
</organism>
<keyword evidence="3" id="KW-1185">Reference proteome</keyword>
<gene>
    <name evidence="2" type="ORF">BV898_14045</name>
</gene>
<accession>A0A1W0W8Y8</accession>
<name>A0A1W0W8Y8_HYPEX</name>
<feature type="region of interest" description="Disordered" evidence="1">
    <location>
        <begin position="1"/>
        <end position="39"/>
    </location>
</feature>
<dbReference type="AlphaFoldDB" id="A0A1W0W8Y8"/>
<sequence>MSTQSVQIVLDSDEESTTSSTAPQNNGPHPKAFFEEPRFYKDRTSLKEADLPRNPRKSRPTLDSLVVKTKPKKYKATHPKQKQFEANFTKALSKTMVSVNTICHASSRKLAEGIDPEIIVVLCATATTAGVERVFSLAGFLLSDRRLRTGDGSLLFKEGKIFPPGSVIPNGRQDFNLEHRKMLKERLQFKVNRTRK</sequence>
<dbReference type="Proteomes" id="UP000192578">
    <property type="component" value="Unassembled WGS sequence"/>
</dbReference>
<feature type="compositionally biased region" description="Basic and acidic residues" evidence="1">
    <location>
        <begin position="44"/>
        <end position="53"/>
    </location>
</feature>
<protein>
    <recommendedName>
        <fullName evidence="4">HAT C-terminal dimerisation domain-containing protein</fullName>
    </recommendedName>
</protein>
<evidence type="ECO:0008006" key="4">
    <source>
        <dbReference type="Google" id="ProtNLM"/>
    </source>
</evidence>
<comment type="caution">
    <text evidence="2">The sequence shown here is derived from an EMBL/GenBank/DDBJ whole genome shotgun (WGS) entry which is preliminary data.</text>
</comment>
<reference evidence="3" key="1">
    <citation type="submission" date="2017-01" db="EMBL/GenBank/DDBJ databases">
        <title>Comparative genomics of anhydrobiosis in the tardigrade Hypsibius dujardini.</title>
        <authorList>
            <person name="Yoshida Y."/>
            <person name="Koutsovoulos G."/>
            <person name="Laetsch D."/>
            <person name="Stevens L."/>
            <person name="Kumar S."/>
            <person name="Horikawa D."/>
            <person name="Ishino K."/>
            <person name="Komine S."/>
            <person name="Tomita M."/>
            <person name="Blaxter M."/>
            <person name="Arakawa K."/>
        </authorList>
    </citation>
    <scope>NUCLEOTIDE SEQUENCE [LARGE SCALE GENOMIC DNA]</scope>
    <source>
        <strain evidence="3">Z151</strain>
    </source>
</reference>
<evidence type="ECO:0000256" key="1">
    <source>
        <dbReference type="SAM" id="MobiDB-lite"/>
    </source>
</evidence>
<evidence type="ECO:0000313" key="2">
    <source>
        <dbReference type="EMBL" id="OQV11622.1"/>
    </source>
</evidence>
<dbReference type="OrthoDB" id="10023994at2759"/>
<feature type="region of interest" description="Disordered" evidence="1">
    <location>
        <begin position="44"/>
        <end position="63"/>
    </location>
</feature>
<evidence type="ECO:0000313" key="3">
    <source>
        <dbReference type="Proteomes" id="UP000192578"/>
    </source>
</evidence>
<dbReference type="EMBL" id="MTYJ01000165">
    <property type="protein sequence ID" value="OQV11622.1"/>
    <property type="molecule type" value="Genomic_DNA"/>
</dbReference>
<proteinExistence type="predicted"/>